<dbReference type="EMBL" id="JAFLVR010000070">
    <property type="protein sequence ID" value="MBO0454707.1"/>
    <property type="molecule type" value="Genomic_DNA"/>
</dbReference>
<evidence type="ECO:0000313" key="2">
    <source>
        <dbReference type="Proteomes" id="UP000664495"/>
    </source>
</evidence>
<gene>
    <name evidence="1" type="ORF">JZO85_20795</name>
</gene>
<sequence>MNEFKQVFNHAQQFLILQAYIDSQLSEEELMNFTLLETVDGIPVVFYSAGALVIQPNIDLDQFTHSFLPKNKIKLQRDLNDLVVPFSEQKLHFHFDQIDEAEQVVNDFVYLYSAPE</sequence>
<reference evidence="1 2" key="1">
    <citation type="submission" date="2021-03" db="EMBL/GenBank/DDBJ databases">
        <title>Enterococcal diversity collection.</title>
        <authorList>
            <person name="Gilmore M.S."/>
            <person name="Schwartzman J."/>
            <person name="Van Tyne D."/>
            <person name="Martin M."/>
            <person name="Earl A.M."/>
            <person name="Manson A.L."/>
            <person name="Straub T."/>
            <person name="Salamzade R."/>
            <person name="Saavedra J."/>
            <person name="Lebreton F."/>
            <person name="Prichula J."/>
            <person name="Schaufler K."/>
            <person name="Gaca A."/>
            <person name="Sgardioli B."/>
            <person name="Wagenaar J."/>
            <person name="Strong T."/>
        </authorList>
    </citation>
    <scope>NUCLEOTIDE SEQUENCE [LARGE SCALE GENOMIC DNA]</scope>
    <source>
        <strain evidence="1 2">MJM16</strain>
    </source>
</reference>
<keyword evidence="2" id="KW-1185">Reference proteome</keyword>
<dbReference type="RefSeq" id="WP_207110434.1">
    <property type="nucleotide sequence ID" value="NZ_JAFLVR010000070.1"/>
</dbReference>
<name>A0ABS3HMM6_9ENTE</name>
<protein>
    <submittedName>
        <fullName evidence="1">Uncharacterized protein</fullName>
    </submittedName>
</protein>
<proteinExistence type="predicted"/>
<evidence type="ECO:0000313" key="1">
    <source>
        <dbReference type="EMBL" id="MBO0454707.1"/>
    </source>
</evidence>
<comment type="caution">
    <text evidence="1">The sequence shown here is derived from an EMBL/GenBank/DDBJ whole genome shotgun (WGS) entry which is preliminary data.</text>
</comment>
<dbReference type="Proteomes" id="UP000664495">
    <property type="component" value="Unassembled WGS sequence"/>
</dbReference>
<accession>A0ABS3HMM6</accession>
<organism evidence="1 2">
    <name type="scientific">Candidatus Enterococcus murrayae</name>
    <dbReference type="NCBI Taxonomy" id="2815321"/>
    <lineage>
        <taxon>Bacteria</taxon>
        <taxon>Bacillati</taxon>
        <taxon>Bacillota</taxon>
        <taxon>Bacilli</taxon>
        <taxon>Lactobacillales</taxon>
        <taxon>Enterococcaceae</taxon>
        <taxon>Enterococcus</taxon>
    </lineage>
</organism>